<proteinExistence type="predicted"/>
<evidence type="ECO:0000313" key="4">
    <source>
        <dbReference type="Proteomes" id="UP000199412"/>
    </source>
</evidence>
<keyword evidence="4" id="KW-1185">Reference proteome</keyword>
<dbReference type="Gene3D" id="1.10.3210.10">
    <property type="entry name" value="Hypothetical protein af1432"/>
    <property type="match status" value="1"/>
</dbReference>
<dbReference type="CDD" id="cd00077">
    <property type="entry name" value="HDc"/>
    <property type="match status" value="1"/>
</dbReference>
<dbReference type="PROSITE" id="PS51832">
    <property type="entry name" value="HD_GYP"/>
    <property type="match status" value="1"/>
</dbReference>
<reference evidence="3 4" key="1">
    <citation type="submission" date="2016-10" db="EMBL/GenBank/DDBJ databases">
        <authorList>
            <person name="de Groot N.N."/>
        </authorList>
    </citation>
    <scope>NUCLEOTIDE SEQUENCE [LARGE SCALE GENOMIC DNA]</scope>
    <source>
        <strain evidence="3 4">ATCC 700224</strain>
    </source>
</reference>
<dbReference type="Proteomes" id="UP000199412">
    <property type="component" value="Unassembled WGS sequence"/>
</dbReference>
<dbReference type="PANTHER" id="PTHR43155">
    <property type="entry name" value="CYCLIC DI-GMP PHOSPHODIESTERASE PA4108-RELATED"/>
    <property type="match status" value="1"/>
</dbReference>
<feature type="domain" description="HD-GYP" evidence="2">
    <location>
        <begin position="57"/>
        <end position="251"/>
    </location>
</feature>
<feature type="domain" description="HD" evidence="1">
    <location>
        <begin position="79"/>
        <end position="205"/>
    </location>
</feature>
<dbReference type="PROSITE" id="PS51831">
    <property type="entry name" value="HD"/>
    <property type="match status" value="1"/>
</dbReference>
<dbReference type="GO" id="GO:0008081">
    <property type="term" value="F:phosphoric diester hydrolase activity"/>
    <property type="evidence" value="ECO:0007669"/>
    <property type="project" value="UniProtKB-ARBA"/>
</dbReference>
<dbReference type="Pfam" id="PF13487">
    <property type="entry name" value="HD_5"/>
    <property type="match status" value="1"/>
</dbReference>
<evidence type="ECO:0000259" key="1">
    <source>
        <dbReference type="PROSITE" id="PS51831"/>
    </source>
</evidence>
<gene>
    <name evidence="3" type="ORF">SAMN05421720_107186</name>
</gene>
<organism evidence="3 4">
    <name type="scientific">Rhodospira trueperi</name>
    <dbReference type="NCBI Taxonomy" id="69960"/>
    <lineage>
        <taxon>Bacteria</taxon>
        <taxon>Pseudomonadati</taxon>
        <taxon>Pseudomonadota</taxon>
        <taxon>Alphaproteobacteria</taxon>
        <taxon>Rhodospirillales</taxon>
        <taxon>Rhodospirillaceae</taxon>
        <taxon>Rhodospira</taxon>
    </lineage>
</organism>
<protein>
    <submittedName>
        <fullName evidence="3">HDIG domain-containing protein</fullName>
    </submittedName>
</protein>
<dbReference type="STRING" id="69960.SAMN05421720_107186"/>
<dbReference type="InterPro" id="IPR006675">
    <property type="entry name" value="HDIG_dom"/>
</dbReference>
<dbReference type="SUPFAM" id="SSF109604">
    <property type="entry name" value="HD-domain/PDEase-like"/>
    <property type="match status" value="1"/>
</dbReference>
<dbReference type="SMART" id="SM00471">
    <property type="entry name" value="HDc"/>
    <property type="match status" value="1"/>
</dbReference>
<dbReference type="EMBL" id="FNAP01000007">
    <property type="protein sequence ID" value="SDE50806.1"/>
    <property type="molecule type" value="Genomic_DNA"/>
</dbReference>
<dbReference type="InterPro" id="IPR037522">
    <property type="entry name" value="HD_GYP_dom"/>
</dbReference>
<dbReference type="AlphaFoldDB" id="A0A1G7DI88"/>
<evidence type="ECO:0000259" key="2">
    <source>
        <dbReference type="PROSITE" id="PS51832"/>
    </source>
</evidence>
<dbReference type="PANTHER" id="PTHR43155:SF2">
    <property type="entry name" value="CYCLIC DI-GMP PHOSPHODIESTERASE PA4108"/>
    <property type="match status" value="1"/>
</dbReference>
<dbReference type="NCBIfam" id="TIGR00277">
    <property type="entry name" value="HDIG"/>
    <property type="match status" value="1"/>
</dbReference>
<sequence>MARCISRAVEDEWLALEENQRLALRKTIVVFKELPEKILNGESIKYEAIRESCHYLVEAVRGNEIDQILKNVKNHDNYSYVHSLRVAVLLAHFGNEIGLGQDELLILSVGGLLHDIGKVAIPPDILNKPGQLSDQEWAVMRSHVDRSLELIQCVENRPRGVMTIAAQHHEKLDGTGYPNGLKGSDLNELARMAAIVDVFGALTDLRVYKPPFMPAEALDYMRNMGPDHLDQRLVKMFRSMLLDTASLLRAI</sequence>
<accession>A0A1G7DI88</accession>
<dbReference type="InterPro" id="IPR003607">
    <property type="entry name" value="HD/PDEase_dom"/>
</dbReference>
<dbReference type="InterPro" id="IPR006674">
    <property type="entry name" value="HD_domain"/>
</dbReference>
<evidence type="ECO:0000313" key="3">
    <source>
        <dbReference type="EMBL" id="SDE50806.1"/>
    </source>
</evidence>
<name>A0A1G7DI88_9PROT</name>